<dbReference type="AlphaFoldDB" id="A0A218WA11"/>
<evidence type="ECO:0000313" key="4">
    <source>
        <dbReference type="EMBL" id="PKI68125.1"/>
    </source>
</evidence>
<dbReference type="EMBL" id="PGOL01000570">
    <property type="protein sequence ID" value="PKI68125.1"/>
    <property type="molecule type" value="Genomic_DNA"/>
</dbReference>
<proteinExistence type="predicted"/>
<evidence type="ECO:0000256" key="2">
    <source>
        <dbReference type="SAM" id="SignalP"/>
    </source>
</evidence>
<feature type="chain" id="PRO_5014071620" evidence="2">
    <location>
        <begin position="24"/>
        <end position="100"/>
    </location>
</feature>
<evidence type="ECO:0000256" key="1">
    <source>
        <dbReference type="SAM" id="MobiDB-lite"/>
    </source>
</evidence>
<dbReference type="Proteomes" id="UP000197138">
    <property type="component" value="Unassembled WGS sequence"/>
</dbReference>
<protein>
    <submittedName>
        <fullName evidence="3">Uncharacterized protein</fullName>
    </submittedName>
</protein>
<feature type="compositionally biased region" description="Basic and acidic residues" evidence="1">
    <location>
        <begin position="73"/>
        <end position="87"/>
    </location>
</feature>
<feature type="compositionally biased region" description="Low complexity" evidence="1">
    <location>
        <begin position="46"/>
        <end position="56"/>
    </location>
</feature>
<gene>
    <name evidence="3" type="ORF">CDL15_Pgr025553</name>
    <name evidence="4" type="ORF">CRG98_011424</name>
</gene>
<reference evidence="5" key="1">
    <citation type="journal article" date="2017" name="Plant J.">
        <title>The pomegranate (Punica granatum L.) genome and the genomics of punicalagin biosynthesis.</title>
        <authorList>
            <person name="Qin G."/>
            <person name="Xu C."/>
            <person name="Ming R."/>
            <person name="Tang H."/>
            <person name="Guyot R."/>
            <person name="Kramer E.M."/>
            <person name="Hu Y."/>
            <person name="Yi X."/>
            <person name="Qi Y."/>
            <person name="Xu X."/>
            <person name="Gao Z."/>
            <person name="Pan H."/>
            <person name="Jian J."/>
            <person name="Tian Y."/>
            <person name="Yue Z."/>
            <person name="Xu Y."/>
        </authorList>
    </citation>
    <scope>NUCLEOTIDE SEQUENCE [LARGE SCALE GENOMIC DNA]</scope>
    <source>
        <strain evidence="5">cv. Dabenzi</strain>
    </source>
</reference>
<dbReference type="PANTHER" id="PTHR36040">
    <property type="entry name" value="OS04G0188500 PROTEIN"/>
    <property type="match status" value="1"/>
</dbReference>
<evidence type="ECO:0000313" key="3">
    <source>
        <dbReference type="EMBL" id="OWM69704.1"/>
    </source>
</evidence>
<feature type="region of interest" description="Disordered" evidence="1">
    <location>
        <begin position="30"/>
        <end position="100"/>
    </location>
</feature>
<feature type="compositionally biased region" description="Basic and acidic residues" evidence="1">
    <location>
        <begin position="33"/>
        <end position="43"/>
    </location>
</feature>
<dbReference type="Proteomes" id="UP000233551">
    <property type="component" value="Unassembled WGS sequence"/>
</dbReference>
<comment type="caution">
    <text evidence="3">The sequence shown here is derived from an EMBL/GenBank/DDBJ whole genome shotgun (WGS) entry which is preliminary data.</text>
</comment>
<keyword evidence="6" id="KW-1185">Reference proteome</keyword>
<sequence length="100" mass="10829">MKRVAVIIVFMVMVASLLLTVESRRALLSGGVMKEELKDKKGVQEGIGSKSSSSSGKIDERNEVSYPEGTTTDNHHNIPRESFHDWGGDGGTNPNENGRG</sequence>
<feature type="signal peptide" evidence="2">
    <location>
        <begin position="1"/>
        <end position="23"/>
    </location>
</feature>
<reference evidence="4 6" key="3">
    <citation type="submission" date="2017-11" db="EMBL/GenBank/DDBJ databases">
        <title>De-novo sequencing of pomegranate (Punica granatum L.) genome.</title>
        <authorList>
            <person name="Akparov Z."/>
            <person name="Amiraslanov A."/>
            <person name="Hajiyeva S."/>
            <person name="Abbasov M."/>
            <person name="Kaur K."/>
            <person name="Hamwieh A."/>
            <person name="Solovyev V."/>
            <person name="Salamov A."/>
            <person name="Braich B."/>
            <person name="Kosarev P."/>
            <person name="Mahmoud A."/>
            <person name="Hajiyev E."/>
            <person name="Babayeva S."/>
            <person name="Izzatullayeva V."/>
            <person name="Mammadov A."/>
            <person name="Mammadov A."/>
            <person name="Sharifova S."/>
            <person name="Ojaghi J."/>
            <person name="Eynullazada K."/>
            <person name="Bayramov B."/>
            <person name="Abdulazimova A."/>
            <person name="Shahmuradov I."/>
        </authorList>
    </citation>
    <scope>NUCLEOTIDE SEQUENCE [LARGE SCALE GENOMIC DNA]</scope>
    <source>
        <strain evidence="4">AG2017</strain>
        <strain evidence="6">cv. AG2017</strain>
        <tissue evidence="4">Leaf</tissue>
    </source>
</reference>
<reference evidence="3" key="2">
    <citation type="submission" date="2017-06" db="EMBL/GenBank/DDBJ databases">
        <title>The pomegranate genome and the genomics of punicalagin biosynthesis.</title>
        <authorList>
            <person name="Xu C."/>
        </authorList>
    </citation>
    <scope>NUCLEOTIDE SEQUENCE [LARGE SCALE GENOMIC DNA]</scope>
    <source>
        <tissue evidence="3">Fresh leaf</tissue>
    </source>
</reference>
<name>A0A218WA11_PUNGR</name>
<dbReference type="EMBL" id="MTKT01004810">
    <property type="protein sequence ID" value="OWM69704.1"/>
    <property type="molecule type" value="Genomic_DNA"/>
</dbReference>
<evidence type="ECO:0000313" key="6">
    <source>
        <dbReference type="Proteomes" id="UP000233551"/>
    </source>
</evidence>
<keyword evidence="2" id="KW-0732">Signal</keyword>
<organism evidence="3 5">
    <name type="scientific">Punica granatum</name>
    <name type="common">Pomegranate</name>
    <dbReference type="NCBI Taxonomy" id="22663"/>
    <lineage>
        <taxon>Eukaryota</taxon>
        <taxon>Viridiplantae</taxon>
        <taxon>Streptophyta</taxon>
        <taxon>Embryophyta</taxon>
        <taxon>Tracheophyta</taxon>
        <taxon>Spermatophyta</taxon>
        <taxon>Magnoliopsida</taxon>
        <taxon>eudicotyledons</taxon>
        <taxon>Gunneridae</taxon>
        <taxon>Pentapetalae</taxon>
        <taxon>rosids</taxon>
        <taxon>malvids</taxon>
        <taxon>Myrtales</taxon>
        <taxon>Lythraceae</taxon>
        <taxon>Punica</taxon>
    </lineage>
</organism>
<evidence type="ECO:0000313" key="5">
    <source>
        <dbReference type="Proteomes" id="UP000197138"/>
    </source>
</evidence>
<accession>A0A218WA11</accession>
<dbReference type="PANTHER" id="PTHR36040:SF3">
    <property type="entry name" value="OS04G0188500 PROTEIN"/>
    <property type="match status" value="1"/>
</dbReference>